<organism evidence="3 4">
    <name type="scientific">Actinomadura graeca</name>
    <dbReference type="NCBI Taxonomy" id="2750812"/>
    <lineage>
        <taxon>Bacteria</taxon>
        <taxon>Bacillati</taxon>
        <taxon>Actinomycetota</taxon>
        <taxon>Actinomycetes</taxon>
        <taxon>Streptosporangiales</taxon>
        <taxon>Thermomonosporaceae</taxon>
        <taxon>Actinomadura</taxon>
    </lineage>
</organism>
<dbReference type="EMBL" id="CP059572">
    <property type="protein sequence ID" value="QXJ22191.1"/>
    <property type="molecule type" value="Genomic_DNA"/>
</dbReference>
<keyword evidence="4" id="KW-1185">Reference proteome</keyword>
<evidence type="ECO:0000259" key="2">
    <source>
        <dbReference type="Pfam" id="PF03413"/>
    </source>
</evidence>
<feature type="domain" description="PepSY" evidence="2">
    <location>
        <begin position="51"/>
        <end position="95"/>
    </location>
</feature>
<name>A0ABX8QTP0_9ACTN</name>
<feature type="compositionally biased region" description="Low complexity" evidence="1">
    <location>
        <begin position="17"/>
        <end position="26"/>
    </location>
</feature>
<reference evidence="3" key="1">
    <citation type="submission" date="2020-07" db="EMBL/GenBank/DDBJ databases">
        <authorList>
            <person name="Tarantini F.S."/>
            <person name="Hong K.W."/>
            <person name="Chan K.G."/>
        </authorList>
    </citation>
    <scope>NUCLEOTIDE SEQUENCE</scope>
    <source>
        <strain evidence="3">32-07</strain>
    </source>
</reference>
<sequence>MIALTGCSGEDKKAADAGQSTTAQTGTSGGQETGGGGVKPKETPLTGRLAAQATKAALAAYPGQVLKAEYDAERPGLYAVEIRQKTGTTVEVYLDKAFKVVGTKDEDKQPDNDGD</sequence>
<dbReference type="Gene3D" id="3.30.505.20">
    <property type="match status" value="1"/>
</dbReference>
<feature type="compositionally biased region" description="Gly residues" evidence="1">
    <location>
        <begin position="27"/>
        <end position="38"/>
    </location>
</feature>
<evidence type="ECO:0000313" key="3">
    <source>
        <dbReference type="EMBL" id="QXJ22191.1"/>
    </source>
</evidence>
<gene>
    <name evidence="3" type="ORF">AGRA3207_003153</name>
</gene>
<accession>A0ABX8QTP0</accession>
<dbReference type="Pfam" id="PF03413">
    <property type="entry name" value="PepSY"/>
    <property type="match status" value="1"/>
</dbReference>
<dbReference type="RefSeq" id="WP_231335397.1">
    <property type="nucleotide sequence ID" value="NZ_CP059572.1"/>
</dbReference>
<evidence type="ECO:0000256" key="1">
    <source>
        <dbReference type="SAM" id="MobiDB-lite"/>
    </source>
</evidence>
<dbReference type="InterPro" id="IPR025711">
    <property type="entry name" value="PepSY"/>
</dbReference>
<proteinExistence type="predicted"/>
<protein>
    <submittedName>
        <fullName evidence="3">Peptidase</fullName>
    </submittedName>
</protein>
<evidence type="ECO:0000313" key="4">
    <source>
        <dbReference type="Proteomes" id="UP001049518"/>
    </source>
</evidence>
<feature type="region of interest" description="Disordered" evidence="1">
    <location>
        <begin position="1"/>
        <end position="47"/>
    </location>
</feature>
<dbReference type="Proteomes" id="UP001049518">
    <property type="component" value="Chromosome"/>
</dbReference>